<keyword evidence="3" id="KW-1185">Reference proteome</keyword>
<protein>
    <recommendedName>
        <fullName evidence="1">DUF4268 domain-containing protein</fullName>
    </recommendedName>
</protein>
<accession>A0AA35RHB1</accession>
<sequence>MEETDLSHLGQLLTYATGSGAQVAIWVAPEFGYEHAQALHRLNKWTKESIRFFGVKIEVFKKAGDEHLEARFRKVVYPGGWNKQVTLPSGEMPATKRQYYEFFQPLITKLRGEGFADKAVNYFDHTGRFFPSRLDEDTGYAVSFWNNGAWVSLHVRTWDSIERNNRIFDELQKAKPEIEESLDAEWVWHRFGPHSFFTISIRRDSSIDDSSEKLEETRGWMLDQLPKLKKSSIRTWSGS</sequence>
<reference evidence="2" key="1">
    <citation type="submission" date="2023-03" db="EMBL/GenBank/DDBJ databases">
        <authorList>
            <person name="Steffen K."/>
            <person name="Cardenas P."/>
        </authorList>
    </citation>
    <scope>NUCLEOTIDE SEQUENCE</scope>
</reference>
<dbReference type="Proteomes" id="UP001174909">
    <property type="component" value="Unassembled WGS sequence"/>
</dbReference>
<dbReference type="AlphaFoldDB" id="A0AA35RHB1"/>
<organism evidence="2 3">
    <name type="scientific">Geodia barretti</name>
    <name type="common">Barrett's horny sponge</name>
    <dbReference type="NCBI Taxonomy" id="519541"/>
    <lineage>
        <taxon>Eukaryota</taxon>
        <taxon>Metazoa</taxon>
        <taxon>Porifera</taxon>
        <taxon>Demospongiae</taxon>
        <taxon>Heteroscleromorpha</taxon>
        <taxon>Tetractinellida</taxon>
        <taxon>Astrophorina</taxon>
        <taxon>Geodiidae</taxon>
        <taxon>Geodia</taxon>
    </lineage>
</organism>
<comment type="caution">
    <text evidence="2">The sequence shown here is derived from an EMBL/GenBank/DDBJ whole genome shotgun (WGS) entry which is preliminary data.</text>
</comment>
<name>A0AA35RHB1_GEOBA</name>
<evidence type="ECO:0000259" key="1">
    <source>
        <dbReference type="Pfam" id="PF14088"/>
    </source>
</evidence>
<gene>
    <name evidence="2" type="ORF">GBAR_LOCUS7025</name>
</gene>
<evidence type="ECO:0000313" key="3">
    <source>
        <dbReference type="Proteomes" id="UP001174909"/>
    </source>
</evidence>
<proteinExistence type="predicted"/>
<evidence type="ECO:0000313" key="2">
    <source>
        <dbReference type="EMBL" id="CAI8010713.1"/>
    </source>
</evidence>
<dbReference type="InterPro" id="IPR025364">
    <property type="entry name" value="DUF4268"/>
</dbReference>
<dbReference type="Pfam" id="PF14088">
    <property type="entry name" value="DUF4268"/>
    <property type="match status" value="1"/>
</dbReference>
<dbReference type="EMBL" id="CASHTH010001060">
    <property type="protein sequence ID" value="CAI8010713.1"/>
    <property type="molecule type" value="Genomic_DNA"/>
</dbReference>
<feature type="domain" description="DUF4268" evidence="1">
    <location>
        <begin position="140"/>
        <end position="230"/>
    </location>
</feature>